<protein>
    <submittedName>
        <fullName evidence="1">Uncharacterized protein</fullName>
    </submittedName>
</protein>
<evidence type="ECO:0000313" key="1">
    <source>
        <dbReference type="EMBL" id="GAA0709199.1"/>
    </source>
</evidence>
<evidence type="ECO:0000313" key="2">
    <source>
        <dbReference type="Proteomes" id="UP001501523"/>
    </source>
</evidence>
<dbReference type="Proteomes" id="UP001501523">
    <property type="component" value="Unassembled WGS sequence"/>
</dbReference>
<sequence>MIRFAEPERRGNREPVAAKCQDALDHIVDRNKGRRCGHAVLLNIHMIADDGLEASWHALNPDKVRVAFQRTRSLLRDDSHRFALT</sequence>
<name>A0ABN1IEK1_9GAMM</name>
<keyword evidence="2" id="KW-1185">Reference proteome</keyword>
<gene>
    <name evidence="1" type="ORF">GCM10009105_09450</name>
</gene>
<accession>A0ABN1IEK1</accession>
<organism evidence="1 2">
    <name type="scientific">Dokdonella soli</name>
    <dbReference type="NCBI Taxonomy" id="529810"/>
    <lineage>
        <taxon>Bacteria</taxon>
        <taxon>Pseudomonadati</taxon>
        <taxon>Pseudomonadota</taxon>
        <taxon>Gammaproteobacteria</taxon>
        <taxon>Lysobacterales</taxon>
        <taxon>Rhodanobacteraceae</taxon>
        <taxon>Dokdonella</taxon>
    </lineage>
</organism>
<reference evidence="1 2" key="1">
    <citation type="journal article" date="2019" name="Int. J. Syst. Evol. Microbiol.">
        <title>The Global Catalogue of Microorganisms (GCM) 10K type strain sequencing project: providing services to taxonomists for standard genome sequencing and annotation.</title>
        <authorList>
            <consortium name="The Broad Institute Genomics Platform"/>
            <consortium name="The Broad Institute Genome Sequencing Center for Infectious Disease"/>
            <person name="Wu L."/>
            <person name="Ma J."/>
        </authorList>
    </citation>
    <scope>NUCLEOTIDE SEQUENCE [LARGE SCALE GENOMIC DNA]</scope>
    <source>
        <strain evidence="1 2">JCM 15421</strain>
    </source>
</reference>
<dbReference type="EMBL" id="BAAAEU010000004">
    <property type="protein sequence ID" value="GAA0709199.1"/>
    <property type="molecule type" value="Genomic_DNA"/>
</dbReference>
<comment type="caution">
    <text evidence="1">The sequence shown here is derived from an EMBL/GenBank/DDBJ whole genome shotgun (WGS) entry which is preliminary data.</text>
</comment>
<proteinExistence type="predicted"/>